<evidence type="ECO:0000313" key="2">
    <source>
        <dbReference type="EMBL" id="KAL2060251.1"/>
    </source>
</evidence>
<evidence type="ECO:0000256" key="1">
    <source>
        <dbReference type="SAM" id="MobiDB-lite"/>
    </source>
</evidence>
<reference evidence="2 3" key="1">
    <citation type="journal article" date="2024" name="Commun. Biol.">
        <title>Comparative genomic analysis of thermophilic fungi reveals convergent evolutionary adaptations and gene losses.</title>
        <authorList>
            <person name="Steindorff A.S."/>
            <person name="Aguilar-Pontes M.V."/>
            <person name="Robinson A.J."/>
            <person name="Andreopoulos B."/>
            <person name="LaButti K."/>
            <person name="Kuo A."/>
            <person name="Mondo S."/>
            <person name="Riley R."/>
            <person name="Otillar R."/>
            <person name="Haridas S."/>
            <person name="Lipzen A."/>
            <person name="Grimwood J."/>
            <person name="Schmutz J."/>
            <person name="Clum A."/>
            <person name="Reid I.D."/>
            <person name="Moisan M.C."/>
            <person name="Butler G."/>
            <person name="Nguyen T.T.M."/>
            <person name="Dewar K."/>
            <person name="Conant G."/>
            <person name="Drula E."/>
            <person name="Henrissat B."/>
            <person name="Hansel C."/>
            <person name="Singer S."/>
            <person name="Hutchinson M.I."/>
            <person name="de Vries R.P."/>
            <person name="Natvig D.O."/>
            <person name="Powell A.J."/>
            <person name="Tsang A."/>
            <person name="Grigoriev I.V."/>
        </authorList>
    </citation>
    <scope>NUCLEOTIDE SEQUENCE [LARGE SCALE GENOMIC DNA]</scope>
    <source>
        <strain evidence="2 3">CBS 494.80</strain>
    </source>
</reference>
<name>A0ABR4BRF4_9HELO</name>
<accession>A0ABR4BRF4</accession>
<keyword evidence="3" id="KW-1185">Reference proteome</keyword>
<comment type="caution">
    <text evidence="2">The sequence shown here is derived from an EMBL/GenBank/DDBJ whole genome shotgun (WGS) entry which is preliminary data.</text>
</comment>
<feature type="compositionally biased region" description="Basic and acidic residues" evidence="1">
    <location>
        <begin position="15"/>
        <end position="79"/>
    </location>
</feature>
<protein>
    <submittedName>
        <fullName evidence="2">Uncharacterized protein</fullName>
    </submittedName>
</protein>
<organism evidence="2 3">
    <name type="scientific">Oculimacula yallundae</name>
    <dbReference type="NCBI Taxonomy" id="86028"/>
    <lineage>
        <taxon>Eukaryota</taxon>
        <taxon>Fungi</taxon>
        <taxon>Dikarya</taxon>
        <taxon>Ascomycota</taxon>
        <taxon>Pezizomycotina</taxon>
        <taxon>Leotiomycetes</taxon>
        <taxon>Helotiales</taxon>
        <taxon>Ploettnerulaceae</taxon>
        <taxon>Oculimacula</taxon>
    </lineage>
</organism>
<sequence length="79" mass="9259">MVNPLPRSHPHSSARRFERQLNRPQEEDKFLRKQHGKPDVPEKHQGPWERTVEVDGASDDKGRSSKVREVTKPWGHIEE</sequence>
<proteinExistence type="predicted"/>
<feature type="region of interest" description="Disordered" evidence="1">
    <location>
        <begin position="1"/>
        <end position="79"/>
    </location>
</feature>
<gene>
    <name evidence="2" type="ORF">VTL71DRAFT_9646</name>
</gene>
<dbReference type="Proteomes" id="UP001595075">
    <property type="component" value="Unassembled WGS sequence"/>
</dbReference>
<dbReference type="EMBL" id="JAZHXI010000023">
    <property type="protein sequence ID" value="KAL2060251.1"/>
    <property type="molecule type" value="Genomic_DNA"/>
</dbReference>
<evidence type="ECO:0000313" key="3">
    <source>
        <dbReference type="Proteomes" id="UP001595075"/>
    </source>
</evidence>